<evidence type="ECO:0008006" key="3">
    <source>
        <dbReference type="Google" id="ProtNLM"/>
    </source>
</evidence>
<dbReference type="AlphaFoldDB" id="A0A024SLJ4"/>
<protein>
    <recommendedName>
        <fullName evidence="3">F-box domain-containing protein</fullName>
    </recommendedName>
</protein>
<reference evidence="2" key="1">
    <citation type="journal article" date="2013" name="Ind. Biotechnol.">
        <title>Comparative genomics analysis of Trichoderma reesei strains.</title>
        <authorList>
            <person name="Koike H."/>
            <person name="Aerts A."/>
            <person name="LaButti K."/>
            <person name="Grigoriev I.V."/>
            <person name="Baker S.E."/>
        </authorList>
    </citation>
    <scope>NUCLEOTIDE SEQUENCE [LARGE SCALE GENOMIC DNA]</scope>
    <source>
        <strain evidence="2">ATCC 56765 / BCRC 32924 / NRRL 11460 / Rut C-30</strain>
    </source>
</reference>
<dbReference type="HOGENOM" id="CLU_653938_0_0_1"/>
<evidence type="ECO:0000313" key="1">
    <source>
        <dbReference type="EMBL" id="ETS05798.1"/>
    </source>
</evidence>
<accession>A0A024SLJ4</accession>
<proteinExistence type="predicted"/>
<organism evidence="1 2">
    <name type="scientific">Hypocrea jecorina (strain ATCC 56765 / BCRC 32924 / NRRL 11460 / Rut C-30)</name>
    <name type="common">Trichoderma reesei</name>
    <dbReference type="NCBI Taxonomy" id="1344414"/>
    <lineage>
        <taxon>Eukaryota</taxon>
        <taxon>Fungi</taxon>
        <taxon>Dikarya</taxon>
        <taxon>Ascomycota</taxon>
        <taxon>Pezizomycotina</taxon>
        <taxon>Sordariomycetes</taxon>
        <taxon>Hypocreomycetidae</taxon>
        <taxon>Hypocreales</taxon>
        <taxon>Hypocreaceae</taxon>
        <taxon>Trichoderma</taxon>
    </lineage>
</organism>
<evidence type="ECO:0000313" key="2">
    <source>
        <dbReference type="Proteomes" id="UP000024376"/>
    </source>
</evidence>
<dbReference type="EMBL" id="KI911140">
    <property type="protein sequence ID" value="ETS05798.1"/>
    <property type="molecule type" value="Genomic_DNA"/>
</dbReference>
<dbReference type="Proteomes" id="UP000024376">
    <property type="component" value="Unassembled WGS sequence"/>
</dbReference>
<gene>
    <name evidence="1" type="ORF">M419DRAFT_71482</name>
</gene>
<dbReference type="KEGG" id="trr:M419DRAFT_71482"/>
<sequence length="443" mass="51286">MSERQNQRLTEAETSVQGNLQCLDDTISSFFMNMPNEIIYMIIALVPRPWKHSLGSTCKFLSMLTMGELRTRLEGPDRTKFLTTLQKDVPNTYYCYCCARLRPLDPKHEWKTQHHTGGTSDFKNSRWLPDIHHILHVQLPKDLFLFLSKANISFMEPYLVMNQHFLGPSHGLPLQSLERYEAFETVLELKECLNYRGQFKNYRKYMIQTDLEPCLGRKTQLPGKSLDTVPRGKDAWRFTFQMTPKIIDDKLYISRAYTVVGPWVPEEDLKRLIETMAVPLCSHLSCAASPLCCHQGTDEPKPRFPFIHARQLVYCDWADTREMIVQHADHGSCVLCSTDYETSLEQNKMLNETKFQITTWHCLGSCRSPDDELWTHIVSSGDHPCLWASQITYVSDDGAQSPVHRYTPRRDTNFPSRFQDYTCLIPESYVGAVRRNFEAACSE</sequence>
<name>A0A024SLJ4_HYPJR</name>
<dbReference type="OrthoDB" id="3766406at2759"/>